<dbReference type="OrthoDB" id="426718at2759"/>
<evidence type="ECO:0000313" key="8">
    <source>
        <dbReference type="Proteomes" id="UP000242287"/>
    </source>
</evidence>
<gene>
    <name evidence="7" type="ORF">AMATHDRAFT_63172</name>
</gene>
<dbReference type="InterPro" id="IPR051218">
    <property type="entry name" value="Sec_MonoDiacylglyc_Lipase"/>
</dbReference>
<dbReference type="Proteomes" id="UP000242287">
    <property type="component" value="Unassembled WGS sequence"/>
</dbReference>
<dbReference type="AlphaFoldDB" id="A0A2A9NP67"/>
<dbReference type="InterPro" id="IPR002921">
    <property type="entry name" value="Fungal_lipase-type"/>
</dbReference>
<name>A0A2A9NP67_9AGAR</name>
<dbReference type="Pfam" id="PF01764">
    <property type="entry name" value="Lipase_3"/>
    <property type="match status" value="1"/>
</dbReference>
<accession>A0A2A9NP67</accession>
<evidence type="ECO:0000256" key="4">
    <source>
        <dbReference type="ARBA" id="ARBA00048461"/>
    </source>
</evidence>
<dbReference type="CDD" id="cd00519">
    <property type="entry name" value="Lipase_3"/>
    <property type="match status" value="1"/>
</dbReference>
<sequence>MVKSAVLFSALSAVLVTVTSSALENRQGATSIISASEVAKYKPYTYFAAIASCEPEQTRPWKCEKCKARSNFNLTESGGNGKDVLYWFVGYDRSLSEVIVGYQGNSAYDILDPFWDRSYGAAPLNTDLFPNLNSDIRTQREFGEFHAKSADVILKAVNKALTRSGYKNVTVVGHSLGGAVALISTVHLKLSLKNEFIRSVTYGMPRVGNQAFADHVDTIGDHIRIVNKNDITPVLPPYGDYVHTNTELHITDDMNWVKCEGQDNWKKECSRGYVPNIFFYGDKDQNEGPYDGVYMGCTRMS</sequence>
<evidence type="ECO:0000256" key="3">
    <source>
        <dbReference type="ARBA" id="ARBA00047591"/>
    </source>
</evidence>
<dbReference type="InterPro" id="IPR029058">
    <property type="entry name" value="AB_hydrolase_fold"/>
</dbReference>
<keyword evidence="1" id="KW-1015">Disulfide bond</keyword>
<evidence type="ECO:0000256" key="1">
    <source>
        <dbReference type="ARBA" id="ARBA00023157"/>
    </source>
</evidence>
<dbReference type="SUPFAM" id="SSF53474">
    <property type="entry name" value="alpha/beta-Hydrolases"/>
    <property type="match status" value="1"/>
</dbReference>
<reference evidence="7 8" key="1">
    <citation type="submission" date="2014-02" db="EMBL/GenBank/DDBJ databases">
        <title>Transposable element dynamics among asymbiotic and ectomycorrhizal Amanita fungi.</title>
        <authorList>
            <consortium name="DOE Joint Genome Institute"/>
            <person name="Hess J."/>
            <person name="Skrede I."/>
            <person name="Wolfe B."/>
            <person name="LaButti K."/>
            <person name="Ohm R.A."/>
            <person name="Grigoriev I.V."/>
            <person name="Pringle A."/>
        </authorList>
    </citation>
    <scope>NUCLEOTIDE SEQUENCE [LARGE SCALE GENOMIC DNA]</scope>
    <source>
        <strain evidence="7 8">SKay4041</strain>
    </source>
</reference>
<evidence type="ECO:0000256" key="2">
    <source>
        <dbReference type="ARBA" id="ARBA00043996"/>
    </source>
</evidence>
<dbReference type="Gene3D" id="3.40.50.1820">
    <property type="entry name" value="alpha/beta hydrolase"/>
    <property type="match status" value="1"/>
</dbReference>
<keyword evidence="5" id="KW-0732">Signal</keyword>
<proteinExistence type="inferred from homology"/>
<evidence type="ECO:0000259" key="6">
    <source>
        <dbReference type="Pfam" id="PF01764"/>
    </source>
</evidence>
<keyword evidence="8" id="KW-1185">Reference proteome</keyword>
<protein>
    <recommendedName>
        <fullName evidence="6">Fungal lipase-type domain-containing protein</fullName>
    </recommendedName>
</protein>
<organism evidence="7 8">
    <name type="scientific">Amanita thiersii Skay4041</name>
    <dbReference type="NCBI Taxonomy" id="703135"/>
    <lineage>
        <taxon>Eukaryota</taxon>
        <taxon>Fungi</taxon>
        <taxon>Dikarya</taxon>
        <taxon>Basidiomycota</taxon>
        <taxon>Agaricomycotina</taxon>
        <taxon>Agaricomycetes</taxon>
        <taxon>Agaricomycetidae</taxon>
        <taxon>Agaricales</taxon>
        <taxon>Pluteineae</taxon>
        <taxon>Amanitaceae</taxon>
        <taxon>Amanita</taxon>
    </lineage>
</organism>
<comment type="catalytic activity">
    <reaction evidence="3">
        <text>a diacylglycerol + H2O = a monoacylglycerol + a fatty acid + H(+)</text>
        <dbReference type="Rhea" id="RHEA:32731"/>
        <dbReference type="ChEBI" id="CHEBI:15377"/>
        <dbReference type="ChEBI" id="CHEBI:15378"/>
        <dbReference type="ChEBI" id="CHEBI:17408"/>
        <dbReference type="ChEBI" id="CHEBI:18035"/>
        <dbReference type="ChEBI" id="CHEBI:28868"/>
    </reaction>
</comment>
<evidence type="ECO:0000256" key="5">
    <source>
        <dbReference type="SAM" id="SignalP"/>
    </source>
</evidence>
<dbReference type="EMBL" id="KZ302028">
    <property type="protein sequence ID" value="PFH49473.1"/>
    <property type="molecule type" value="Genomic_DNA"/>
</dbReference>
<comment type="catalytic activity">
    <reaction evidence="4">
        <text>a monoacylglycerol + H2O = glycerol + a fatty acid + H(+)</text>
        <dbReference type="Rhea" id="RHEA:15245"/>
        <dbReference type="ChEBI" id="CHEBI:15377"/>
        <dbReference type="ChEBI" id="CHEBI:15378"/>
        <dbReference type="ChEBI" id="CHEBI:17408"/>
        <dbReference type="ChEBI" id="CHEBI:17754"/>
        <dbReference type="ChEBI" id="CHEBI:28868"/>
    </reaction>
</comment>
<comment type="similarity">
    <text evidence="2">Belongs to the AB hydrolase superfamily. Lipase family. Class 3 subfamily.</text>
</comment>
<dbReference type="PANTHER" id="PTHR45856">
    <property type="entry name" value="ALPHA/BETA-HYDROLASES SUPERFAMILY PROTEIN"/>
    <property type="match status" value="1"/>
</dbReference>
<evidence type="ECO:0000313" key="7">
    <source>
        <dbReference type="EMBL" id="PFH49473.1"/>
    </source>
</evidence>
<feature type="chain" id="PRO_5012405620" description="Fungal lipase-type domain-containing protein" evidence="5">
    <location>
        <begin position="22"/>
        <end position="301"/>
    </location>
</feature>
<dbReference type="GO" id="GO:0006629">
    <property type="term" value="P:lipid metabolic process"/>
    <property type="evidence" value="ECO:0007669"/>
    <property type="project" value="InterPro"/>
</dbReference>
<dbReference type="PANTHER" id="PTHR45856:SF24">
    <property type="entry name" value="FUNGAL LIPASE-LIKE DOMAIN-CONTAINING PROTEIN"/>
    <property type="match status" value="1"/>
</dbReference>
<feature type="signal peptide" evidence="5">
    <location>
        <begin position="1"/>
        <end position="21"/>
    </location>
</feature>
<feature type="domain" description="Fungal lipase-type" evidence="6">
    <location>
        <begin position="135"/>
        <end position="237"/>
    </location>
</feature>